<dbReference type="GO" id="GO:0005615">
    <property type="term" value="C:extracellular space"/>
    <property type="evidence" value="ECO:0007669"/>
    <property type="project" value="UniProtKB-KW"/>
</dbReference>
<dbReference type="AlphaFoldDB" id="A0A401P0J5"/>
<feature type="domain" description="Chemokine interleukin-8-like" evidence="10">
    <location>
        <begin position="36"/>
        <end position="96"/>
    </location>
</feature>
<dbReference type="Pfam" id="PF00048">
    <property type="entry name" value="IL8"/>
    <property type="match status" value="1"/>
</dbReference>
<evidence type="ECO:0000256" key="5">
    <source>
        <dbReference type="ARBA" id="ARBA00022525"/>
    </source>
</evidence>
<dbReference type="InterPro" id="IPR039809">
    <property type="entry name" value="Chemokine_b/g/d"/>
</dbReference>
<protein>
    <recommendedName>
        <fullName evidence="9">C-C motif chemokine</fullName>
    </recommendedName>
</protein>
<dbReference type="Gene3D" id="2.40.50.40">
    <property type="match status" value="1"/>
</dbReference>
<keyword evidence="7" id="KW-1015">Disulfide bond</keyword>
<dbReference type="GO" id="GO:0006954">
    <property type="term" value="P:inflammatory response"/>
    <property type="evidence" value="ECO:0007669"/>
    <property type="project" value="UniProtKB-KW"/>
</dbReference>
<dbReference type="PANTHER" id="PTHR12015">
    <property type="entry name" value="SMALL INDUCIBLE CYTOKINE A"/>
    <property type="match status" value="1"/>
</dbReference>
<dbReference type="OMA" id="QSPVDCC"/>
<dbReference type="InterPro" id="IPR000827">
    <property type="entry name" value="Chemokine_CC_CS"/>
</dbReference>
<organism evidence="11 12">
    <name type="scientific">Scyliorhinus torazame</name>
    <name type="common">Cloudy catshark</name>
    <name type="synonym">Catulus torazame</name>
    <dbReference type="NCBI Taxonomy" id="75743"/>
    <lineage>
        <taxon>Eukaryota</taxon>
        <taxon>Metazoa</taxon>
        <taxon>Chordata</taxon>
        <taxon>Craniata</taxon>
        <taxon>Vertebrata</taxon>
        <taxon>Chondrichthyes</taxon>
        <taxon>Elasmobranchii</taxon>
        <taxon>Galeomorphii</taxon>
        <taxon>Galeoidea</taxon>
        <taxon>Carcharhiniformes</taxon>
        <taxon>Scyliorhinidae</taxon>
        <taxon>Scyliorhinus</taxon>
    </lineage>
</organism>
<dbReference type="Proteomes" id="UP000288216">
    <property type="component" value="Unassembled WGS sequence"/>
</dbReference>
<evidence type="ECO:0000256" key="8">
    <source>
        <dbReference type="ARBA" id="ARBA00023198"/>
    </source>
</evidence>
<dbReference type="GO" id="GO:0008009">
    <property type="term" value="F:chemokine activity"/>
    <property type="evidence" value="ECO:0007669"/>
    <property type="project" value="InterPro"/>
</dbReference>
<sequence>MAQTVSICRNLATAMLLGLFMLSMLGTSPFADAQSPVDCCLSYSKKPLPARLIVGYVRQFANELCTINAIIFYTRKGRRICANPNEDWVHKIIVGFLRKEMKQN</sequence>
<comment type="caution">
    <text evidence="11">The sequence shown here is derived from an EMBL/GenBank/DDBJ whole genome shotgun (WGS) entry which is preliminary data.</text>
</comment>
<evidence type="ECO:0000256" key="9">
    <source>
        <dbReference type="RuleBase" id="RU361150"/>
    </source>
</evidence>
<reference evidence="11 12" key="1">
    <citation type="journal article" date="2018" name="Nat. Ecol. Evol.">
        <title>Shark genomes provide insights into elasmobranch evolution and the origin of vertebrates.</title>
        <authorList>
            <person name="Hara Y"/>
            <person name="Yamaguchi K"/>
            <person name="Onimaru K"/>
            <person name="Kadota M"/>
            <person name="Koyanagi M"/>
            <person name="Keeley SD"/>
            <person name="Tatsumi K"/>
            <person name="Tanaka K"/>
            <person name="Motone F"/>
            <person name="Kageyama Y"/>
            <person name="Nozu R"/>
            <person name="Adachi N"/>
            <person name="Nishimura O"/>
            <person name="Nakagawa R"/>
            <person name="Tanegashima C"/>
            <person name="Kiyatake I"/>
            <person name="Matsumoto R"/>
            <person name="Murakumo K"/>
            <person name="Nishida K"/>
            <person name="Terakita A"/>
            <person name="Kuratani S"/>
            <person name="Sato K"/>
            <person name="Hyodo S Kuraku.S."/>
        </authorList>
    </citation>
    <scope>NUCLEOTIDE SEQUENCE [LARGE SCALE GENOMIC DNA]</scope>
</reference>
<dbReference type="SUPFAM" id="SSF54117">
    <property type="entry name" value="Interleukin 8-like chemokines"/>
    <property type="match status" value="1"/>
</dbReference>
<dbReference type="InterPro" id="IPR036048">
    <property type="entry name" value="Interleukin_8-like_sf"/>
</dbReference>
<dbReference type="InterPro" id="IPR001811">
    <property type="entry name" value="Chemokine_IL8-like_dom"/>
</dbReference>
<proteinExistence type="inferred from homology"/>
<keyword evidence="6 9" id="KW-0732">Signal</keyword>
<dbReference type="STRING" id="75743.A0A401P0J5"/>
<feature type="signal peptide" evidence="9">
    <location>
        <begin position="1"/>
        <end position="33"/>
    </location>
</feature>
<evidence type="ECO:0000256" key="3">
    <source>
        <dbReference type="ARBA" id="ARBA00022500"/>
    </source>
</evidence>
<evidence type="ECO:0000256" key="7">
    <source>
        <dbReference type="ARBA" id="ARBA00023157"/>
    </source>
</evidence>
<keyword evidence="3 9" id="KW-0145">Chemotaxis</keyword>
<dbReference type="SMART" id="SM00199">
    <property type="entry name" value="SCY"/>
    <property type="match status" value="1"/>
</dbReference>
<keyword evidence="4 9" id="KW-0202">Cytokine</keyword>
<keyword evidence="12" id="KW-1185">Reference proteome</keyword>
<dbReference type="OrthoDB" id="8870994at2759"/>
<dbReference type="EMBL" id="BFAA01005687">
    <property type="protein sequence ID" value="GCB66630.1"/>
    <property type="molecule type" value="Genomic_DNA"/>
</dbReference>
<name>A0A401P0J5_SCYTO</name>
<evidence type="ECO:0000256" key="1">
    <source>
        <dbReference type="ARBA" id="ARBA00004613"/>
    </source>
</evidence>
<evidence type="ECO:0000259" key="10">
    <source>
        <dbReference type="SMART" id="SM00199"/>
    </source>
</evidence>
<comment type="subcellular location">
    <subcellularLocation>
        <location evidence="1 9">Secreted</location>
    </subcellularLocation>
</comment>
<keyword evidence="8" id="KW-0395">Inflammatory response</keyword>
<dbReference type="PROSITE" id="PS00472">
    <property type="entry name" value="SMALL_CYTOKINES_CC"/>
    <property type="match status" value="1"/>
</dbReference>
<dbReference type="GO" id="GO:0006955">
    <property type="term" value="P:immune response"/>
    <property type="evidence" value="ECO:0007669"/>
    <property type="project" value="InterPro"/>
</dbReference>
<dbReference type="PANTHER" id="PTHR12015:SF108">
    <property type="entry name" value="C-C MOTIF CHEMOKINE 20"/>
    <property type="match status" value="1"/>
</dbReference>
<evidence type="ECO:0000256" key="2">
    <source>
        <dbReference type="ARBA" id="ARBA00010868"/>
    </source>
</evidence>
<evidence type="ECO:0000313" key="12">
    <source>
        <dbReference type="Proteomes" id="UP000288216"/>
    </source>
</evidence>
<evidence type="ECO:0000256" key="6">
    <source>
        <dbReference type="ARBA" id="ARBA00022729"/>
    </source>
</evidence>
<gene>
    <name evidence="11" type="ORF">scyTo_0012039</name>
</gene>
<dbReference type="FunFam" id="2.40.50.40:FF:000012">
    <property type="entry name" value="C-C motif chemokine"/>
    <property type="match status" value="1"/>
</dbReference>
<accession>A0A401P0J5</accession>
<comment type="similarity">
    <text evidence="2 9">Belongs to the intercrine beta (chemokine CC) family.</text>
</comment>
<feature type="chain" id="PRO_5018817000" description="C-C motif chemokine" evidence="9">
    <location>
        <begin position="34"/>
        <end position="104"/>
    </location>
</feature>
<evidence type="ECO:0000256" key="4">
    <source>
        <dbReference type="ARBA" id="ARBA00022514"/>
    </source>
</evidence>
<evidence type="ECO:0000313" key="11">
    <source>
        <dbReference type="EMBL" id="GCB66630.1"/>
    </source>
</evidence>
<keyword evidence="5 9" id="KW-0964">Secreted</keyword>